<dbReference type="Ensembl" id="ENSCPRT00005000712.1">
    <property type="protein sequence ID" value="ENSCPRP00005000607.1"/>
    <property type="gene ID" value="ENSCPRG00005000492.1"/>
</dbReference>
<dbReference type="SUPFAM" id="SSF57586">
    <property type="entry name" value="TNF receptor-like"/>
    <property type="match status" value="1"/>
</dbReference>
<organism evidence="1 2">
    <name type="scientific">Crocodylus porosus</name>
    <name type="common">Saltwater crocodile</name>
    <name type="synonym">Estuarine crocodile</name>
    <dbReference type="NCBI Taxonomy" id="8502"/>
    <lineage>
        <taxon>Eukaryota</taxon>
        <taxon>Metazoa</taxon>
        <taxon>Chordata</taxon>
        <taxon>Craniata</taxon>
        <taxon>Vertebrata</taxon>
        <taxon>Euteleostomi</taxon>
        <taxon>Archelosauria</taxon>
        <taxon>Archosauria</taxon>
        <taxon>Crocodylia</taxon>
        <taxon>Longirostres</taxon>
        <taxon>Crocodylidae</taxon>
        <taxon>Crocodylus</taxon>
    </lineage>
</organism>
<proteinExistence type="predicted"/>
<dbReference type="GO" id="GO:0031642">
    <property type="term" value="P:negative regulation of myelination"/>
    <property type="evidence" value="ECO:0007669"/>
    <property type="project" value="TreeGrafter"/>
</dbReference>
<dbReference type="GO" id="GO:0002250">
    <property type="term" value="P:adaptive immune response"/>
    <property type="evidence" value="ECO:0007669"/>
    <property type="project" value="TreeGrafter"/>
</dbReference>
<sequence>MKFCVVFSWKCTGPNSALLHWSSSKLPVVYLALLGPSAVMKSCDEQGHSRQLICDKCPAGTYVSKHCTKTTLRECSPCPVGTFTKHENGIERCHLCSEGEVGVCFPS</sequence>
<dbReference type="InterPro" id="IPR022330">
    <property type="entry name" value="TNFR_21"/>
</dbReference>
<keyword evidence="2" id="KW-1185">Reference proteome</keyword>
<dbReference type="AlphaFoldDB" id="A0A7M4DVU5"/>
<evidence type="ECO:0000313" key="1">
    <source>
        <dbReference type="Ensembl" id="ENSCPRP00005000607.1"/>
    </source>
</evidence>
<dbReference type="GO" id="GO:0097252">
    <property type="term" value="P:oligodendrocyte apoptotic process"/>
    <property type="evidence" value="ECO:0007669"/>
    <property type="project" value="TreeGrafter"/>
</dbReference>
<evidence type="ECO:0000313" key="2">
    <source>
        <dbReference type="Proteomes" id="UP000594220"/>
    </source>
</evidence>
<dbReference type="GO" id="GO:0051402">
    <property type="term" value="P:neuron apoptotic process"/>
    <property type="evidence" value="ECO:0007669"/>
    <property type="project" value="TreeGrafter"/>
</dbReference>
<dbReference type="GO" id="GO:0030889">
    <property type="term" value="P:negative regulation of B cell proliferation"/>
    <property type="evidence" value="ECO:0007669"/>
    <property type="project" value="TreeGrafter"/>
</dbReference>
<dbReference type="Gene3D" id="2.10.50.10">
    <property type="entry name" value="Tumor Necrosis Factor Receptor, subunit A, domain 2"/>
    <property type="match status" value="1"/>
</dbReference>
<dbReference type="PANTHER" id="PTHR46921:SF1">
    <property type="entry name" value="TUMOR NECROSIS FACTOR RECEPTOR SUPERFAMILY MEMBER 21"/>
    <property type="match status" value="1"/>
</dbReference>
<dbReference type="Proteomes" id="UP000594220">
    <property type="component" value="Unplaced"/>
</dbReference>
<dbReference type="PANTHER" id="PTHR46921">
    <property type="entry name" value="TUMOR NECROSIS FACTOR RECEPTOR SUPERFAMILY MEMBER 21"/>
    <property type="match status" value="1"/>
</dbReference>
<reference evidence="1" key="1">
    <citation type="submission" date="2025-08" db="UniProtKB">
        <authorList>
            <consortium name="Ensembl"/>
        </authorList>
    </citation>
    <scope>IDENTIFICATION</scope>
</reference>
<dbReference type="SMART" id="SM01411">
    <property type="entry name" value="Ephrin_rec_like"/>
    <property type="match status" value="1"/>
</dbReference>
<name>A0A7M4DVU5_CROPO</name>
<dbReference type="GO" id="GO:0006959">
    <property type="term" value="P:humoral immune response"/>
    <property type="evidence" value="ECO:0007669"/>
    <property type="project" value="TreeGrafter"/>
</dbReference>
<protein>
    <recommendedName>
        <fullName evidence="3">TNFR-Cys domain-containing protein</fullName>
    </recommendedName>
</protein>
<dbReference type="GO" id="GO:0042130">
    <property type="term" value="P:negative regulation of T cell proliferation"/>
    <property type="evidence" value="ECO:0007669"/>
    <property type="project" value="TreeGrafter"/>
</dbReference>
<reference evidence="1" key="2">
    <citation type="submission" date="2025-09" db="UniProtKB">
        <authorList>
            <consortium name="Ensembl"/>
        </authorList>
    </citation>
    <scope>IDENTIFICATION</scope>
</reference>
<dbReference type="GO" id="GO:0005886">
    <property type="term" value="C:plasma membrane"/>
    <property type="evidence" value="ECO:0007669"/>
    <property type="project" value="TreeGrafter"/>
</dbReference>
<evidence type="ECO:0008006" key="3">
    <source>
        <dbReference type="Google" id="ProtNLM"/>
    </source>
</evidence>
<accession>A0A7M4DVU5</accession>